<feature type="compositionally biased region" description="Basic and acidic residues" evidence="1">
    <location>
        <begin position="530"/>
        <end position="539"/>
    </location>
</feature>
<dbReference type="EMBL" id="NHYE01000511">
    <property type="protein sequence ID" value="PPR05216.1"/>
    <property type="molecule type" value="Genomic_DNA"/>
</dbReference>
<feature type="compositionally biased region" description="Basic and acidic residues" evidence="1">
    <location>
        <begin position="481"/>
        <end position="490"/>
    </location>
</feature>
<evidence type="ECO:0008006" key="4">
    <source>
        <dbReference type="Google" id="ProtNLM"/>
    </source>
</evidence>
<organism evidence="2 3">
    <name type="scientific">Gymnopilus dilepis</name>
    <dbReference type="NCBI Taxonomy" id="231916"/>
    <lineage>
        <taxon>Eukaryota</taxon>
        <taxon>Fungi</taxon>
        <taxon>Dikarya</taxon>
        <taxon>Basidiomycota</taxon>
        <taxon>Agaricomycotina</taxon>
        <taxon>Agaricomycetes</taxon>
        <taxon>Agaricomycetidae</taxon>
        <taxon>Agaricales</taxon>
        <taxon>Agaricineae</taxon>
        <taxon>Hymenogastraceae</taxon>
        <taxon>Gymnopilus</taxon>
    </lineage>
</organism>
<keyword evidence="3" id="KW-1185">Reference proteome</keyword>
<dbReference type="PANTHER" id="PTHR34065">
    <property type="entry name" value="CELL DIVISION CONTROL PROTEIN 14"/>
    <property type="match status" value="1"/>
</dbReference>
<feature type="compositionally biased region" description="Pro residues" evidence="1">
    <location>
        <begin position="237"/>
        <end position="258"/>
    </location>
</feature>
<feature type="compositionally biased region" description="Low complexity" evidence="1">
    <location>
        <begin position="502"/>
        <end position="521"/>
    </location>
</feature>
<dbReference type="PANTHER" id="PTHR34065:SF1">
    <property type="entry name" value="CELL DIVISION CONTROL PROTEIN 14"/>
    <property type="match status" value="1"/>
</dbReference>
<gene>
    <name evidence="2" type="ORF">CVT26_012292</name>
</gene>
<name>A0A409YQE2_9AGAR</name>
<dbReference type="AlphaFoldDB" id="A0A409YQE2"/>
<protein>
    <recommendedName>
        <fullName evidence="4">Cell division control protein 14</fullName>
    </recommendedName>
</protein>
<comment type="caution">
    <text evidence="2">The sequence shown here is derived from an EMBL/GenBank/DDBJ whole genome shotgun (WGS) entry which is preliminary data.</text>
</comment>
<evidence type="ECO:0000313" key="3">
    <source>
        <dbReference type="Proteomes" id="UP000284706"/>
    </source>
</evidence>
<dbReference type="InterPro" id="IPR012535">
    <property type="entry name" value="Cell_div_Cdc14"/>
</dbReference>
<feature type="compositionally biased region" description="Low complexity" evidence="1">
    <location>
        <begin position="397"/>
        <end position="410"/>
    </location>
</feature>
<reference evidence="2 3" key="1">
    <citation type="journal article" date="2018" name="Evol. Lett.">
        <title>Horizontal gene cluster transfer increased hallucinogenic mushroom diversity.</title>
        <authorList>
            <person name="Reynolds H.T."/>
            <person name="Vijayakumar V."/>
            <person name="Gluck-Thaler E."/>
            <person name="Korotkin H.B."/>
            <person name="Matheny P.B."/>
            <person name="Slot J.C."/>
        </authorList>
    </citation>
    <scope>NUCLEOTIDE SEQUENCE [LARGE SCALE GENOMIC DNA]</scope>
    <source>
        <strain evidence="2 3">SRW20</strain>
    </source>
</reference>
<feature type="compositionally biased region" description="Low complexity" evidence="1">
    <location>
        <begin position="273"/>
        <end position="333"/>
    </location>
</feature>
<evidence type="ECO:0000256" key="1">
    <source>
        <dbReference type="SAM" id="MobiDB-lite"/>
    </source>
</evidence>
<feature type="compositionally biased region" description="Polar residues" evidence="1">
    <location>
        <begin position="359"/>
        <end position="380"/>
    </location>
</feature>
<dbReference type="InParanoid" id="A0A409YQE2"/>
<feature type="compositionally biased region" description="Low complexity" evidence="1">
    <location>
        <begin position="458"/>
        <end position="469"/>
    </location>
</feature>
<dbReference type="Pfam" id="PF08045">
    <property type="entry name" value="CDC14"/>
    <property type="match status" value="1"/>
</dbReference>
<dbReference type="Proteomes" id="UP000284706">
    <property type="component" value="Unassembled WGS sequence"/>
</dbReference>
<dbReference type="STRING" id="231916.A0A409YQE2"/>
<dbReference type="OrthoDB" id="5357220at2759"/>
<sequence>MALEEAVNSLRESLQAALDDLLSPRSSAHTKLKALRAIERHFGNAIFDTKNDAEAKDAFLALQYTFECNVPLHLLSWITLSTAKLEALTSKASADDTTEAEELADQLVLALSIIQGIVLNHGASKAYMGRRSILLDLLLASRHLSPTSDNSSDSNPKSGPPPLTSIVLDTLLCILVDSSTALRVFEQASGVQAVVKILKRAGTPREVRMKCLEFLYFYLLDETPTTSSDLKLTQPSPSSPPPLLPPTRPATPIKPPKPYLNATPLRPPTSRYGSSTYSFSSSGSSASAGGLSVSSSSSASGSSRSASGSSSKSFSSTSSNASSDTAASSAQASPVKESFPPVPPLPRSASKPAIAPRNRFTTPTHTHSNLHLQLNSHRTPPNSPPFSSGAGAGAALGSGSSSASGHGSASKPPQLRSMMMLRKEVDYVPQSPKKYSGLGVRPTHRKSTSTPVNLNPRSLLSAAELANAEAEGRSASAKSPTTRDKLEERSVSSYVLHSSPIAKSESFDSASASSPSSALSSPRVKNHTANKHEGKPLWKTTEQKKEFLGTMLGNVDALVEGVRKAGIWGLG</sequence>
<accession>A0A409YQE2</accession>
<feature type="region of interest" description="Disordered" evidence="1">
    <location>
        <begin position="227"/>
        <end position="539"/>
    </location>
</feature>
<proteinExistence type="predicted"/>
<evidence type="ECO:0000313" key="2">
    <source>
        <dbReference type="EMBL" id="PPR05216.1"/>
    </source>
</evidence>